<proteinExistence type="predicted"/>
<dbReference type="Proteomes" id="UP001154282">
    <property type="component" value="Unassembled WGS sequence"/>
</dbReference>
<dbReference type="AlphaFoldDB" id="A0AAV0RMA4"/>
<protein>
    <submittedName>
        <fullName evidence="2">Uncharacterized protein</fullName>
    </submittedName>
</protein>
<feature type="compositionally biased region" description="Polar residues" evidence="1">
    <location>
        <begin position="18"/>
        <end position="28"/>
    </location>
</feature>
<organism evidence="2 3">
    <name type="scientific">Linum tenue</name>
    <dbReference type="NCBI Taxonomy" id="586396"/>
    <lineage>
        <taxon>Eukaryota</taxon>
        <taxon>Viridiplantae</taxon>
        <taxon>Streptophyta</taxon>
        <taxon>Embryophyta</taxon>
        <taxon>Tracheophyta</taxon>
        <taxon>Spermatophyta</taxon>
        <taxon>Magnoliopsida</taxon>
        <taxon>eudicotyledons</taxon>
        <taxon>Gunneridae</taxon>
        <taxon>Pentapetalae</taxon>
        <taxon>rosids</taxon>
        <taxon>fabids</taxon>
        <taxon>Malpighiales</taxon>
        <taxon>Linaceae</taxon>
        <taxon>Linum</taxon>
    </lineage>
</organism>
<accession>A0AAV0RMA4</accession>
<keyword evidence="3" id="KW-1185">Reference proteome</keyword>
<evidence type="ECO:0000313" key="3">
    <source>
        <dbReference type="Proteomes" id="UP001154282"/>
    </source>
</evidence>
<feature type="compositionally biased region" description="Acidic residues" evidence="1">
    <location>
        <begin position="163"/>
        <end position="175"/>
    </location>
</feature>
<feature type="region of interest" description="Disordered" evidence="1">
    <location>
        <begin position="145"/>
        <end position="175"/>
    </location>
</feature>
<feature type="compositionally biased region" description="Low complexity" evidence="1">
    <location>
        <begin position="7"/>
        <end position="17"/>
    </location>
</feature>
<reference evidence="2" key="1">
    <citation type="submission" date="2022-08" db="EMBL/GenBank/DDBJ databases">
        <authorList>
            <person name="Gutierrez-Valencia J."/>
        </authorList>
    </citation>
    <scope>NUCLEOTIDE SEQUENCE</scope>
</reference>
<feature type="compositionally biased region" description="Basic residues" evidence="1">
    <location>
        <begin position="55"/>
        <end position="65"/>
    </location>
</feature>
<feature type="region of interest" description="Disordered" evidence="1">
    <location>
        <begin position="1"/>
        <end position="32"/>
    </location>
</feature>
<evidence type="ECO:0000256" key="1">
    <source>
        <dbReference type="SAM" id="MobiDB-lite"/>
    </source>
</evidence>
<evidence type="ECO:0000313" key="2">
    <source>
        <dbReference type="EMBL" id="CAI0558760.1"/>
    </source>
</evidence>
<sequence>LPPPHPSLLSHSPLNSPTNQTPSFSQSPSPAPLTFRRRLLAVRALQGPGEDQTPRRVRRATQYRHRPPEVLHRPCRPPGRHRPSHNQLPRRQLTISWGIAMDSVREIPVGDIGLRGQLRRVRESSRRRAVRPGTGDLVGKCSCAAEGQRQPQVAPEVGRASDEGLEDCREEEACS</sequence>
<feature type="non-terminal residue" evidence="2">
    <location>
        <position position="1"/>
    </location>
</feature>
<comment type="caution">
    <text evidence="2">The sequence shown here is derived from an EMBL/GenBank/DDBJ whole genome shotgun (WGS) entry which is preliminary data.</text>
</comment>
<name>A0AAV0RMA4_9ROSI</name>
<feature type="region of interest" description="Disordered" evidence="1">
    <location>
        <begin position="45"/>
        <end position="87"/>
    </location>
</feature>
<gene>
    <name evidence="2" type="ORF">LITE_LOCUS48912</name>
</gene>
<feature type="compositionally biased region" description="Basic residues" evidence="1">
    <location>
        <begin position="73"/>
        <end position="84"/>
    </location>
</feature>
<dbReference type="EMBL" id="CAMGYJ010000011">
    <property type="protein sequence ID" value="CAI0558760.1"/>
    <property type="molecule type" value="Genomic_DNA"/>
</dbReference>